<gene>
    <name evidence="2" type="ORF">PCON_06836</name>
</gene>
<reference evidence="2 3" key="1">
    <citation type="journal article" date="2013" name="PLoS Genet.">
        <title>The genome and development-dependent transcriptomes of Pyronema confluens: a window into fungal evolution.</title>
        <authorList>
            <person name="Traeger S."/>
            <person name="Altegoer F."/>
            <person name="Freitag M."/>
            <person name="Gabaldon T."/>
            <person name="Kempken F."/>
            <person name="Kumar A."/>
            <person name="Marcet-Houben M."/>
            <person name="Poggeler S."/>
            <person name="Stajich J.E."/>
            <person name="Nowrousian M."/>
        </authorList>
    </citation>
    <scope>NUCLEOTIDE SEQUENCE [LARGE SCALE GENOMIC DNA]</scope>
    <source>
        <strain evidence="3">CBS 100304</strain>
        <tissue evidence="2">Vegetative mycelium</tissue>
    </source>
</reference>
<dbReference type="Proteomes" id="UP000018144">
    <property type="component" value="Unassembled WGS sequence"/>
</dbReference>
<accession>U4KYE0</accession>
<feature type="region of interest" description="Disordered" evidence="1">
    <location>
        <begin position="182"/>
        <end position="209"/>
    </location>
</feature>
<keyword evidence="3" id="KW-1185">Reference proteome</keyword>
<protein>
    <submittedName>
        <fullName evidence="2">Uncharacterized protein</fullName>
    </submittedName>
</protein>
<dbReference type="EMBL" id="HF935346">
    <property type="protein sequence ID" value="CCX07247.1"/>
    <property type="molecule type" value="Genomic_DNA"/>
</dbReference>
<evidence type="ECO:0000256" key="1">
    <source>
        <dbReference type="SAM" id="MobiDB-lite"/>
    </source>
</evidence>
<evidence type="ECO:0000313" key="2">
    <source>
        <dbReference type="EMBL" id="CCX07247.1"/>
    </source>
</evidence>
<sequence>MSAMEIDDDFSASQPATMSFEVEDPLYVVFFGFNQHMQGLHCFGSKECRDGERRWPDLLSAFDHALEAHCGQMGRLKCISHDKSCNLDQNKANRPHDDEVCSEHIELCHAAVVGKRIAYAFTEQEDNNCMIELCSGHRILTREEIVADNTFNKDILRVHGWKSRRDAAKIRWEAAQAKIKAEQEAAKAKAKAEKEEAEAEAKAEKEKAG</sequence>
<evidence type="ECO:0000313" key="3">
    <source>
        <dbReference type="Proteomes" id="UP000018144"/>
    </source>
</evidence>
<name>U4KYE0_PYROM</name>
<dbReference type="AlphaFoldDB" id="U4KYE0"/>
<proteinExistence type="predicted"/>
<organism evidence="2 3">
    <name type="scientific">Pyronema omphalodes (strain CBS 100304)</name>
    <name type="common">Pyronema confluens</name>
    <dbReference type="NCBI Taxonomy" id="1076935"/>
    <lineage>
        <taxon>Eukaryota</taxon>
        <taxon>Fungi</taxon>
        <taxon>Dikarya</taxon>
        <taxon>Ascomycota</taxon>
        <taxon>Pezizomycotina</taxon>
        <taxon>Pezizomycetes</taxon>
        <taxon>Pezizales</taxon>
        <taxon>Pyronemataceae</taxon>
        <taxon>Pyronema</taxon>
    </lineage>
</organism>